<feature type="region of interest" description="Disordered" evidence="6">
    <location>
        <begin position="1"/>
        <end position="21"/>
    </location>
</feature>
<keyword evidence="2" id="KW-0805">Transcription regulation</keyword>
<name>A0AAN6X1H1_9PEZI</name>
<dbReference type="Gene3D" id="1.20.5.170">
    <property type="match status" value="1"/>
</dbReference>
<dbReference type="PROSITE" id="PS50217">
    <property type="entry name" value="BZIP"/>
    <property type="match status" value="1"/>
</dbReference>
<dbReference type="CDD" id="cd14687">
    <property type="entry name" value="bZIP_ATF2"/>
    <property type="match status" value="1"/>
</dbReference>
<dbReference type="PANTHER" id="PTHR19304">
    <property type="entry name" value="CYCLIC-AMP RESPONSE ELEMENT BINDING PROTEIN"/>
    <property type="match status" value="1"/>
</dbReference>
<dbReference type="GO" id="GO:0003700">
    <property type="term" value="F:DNA-binding transcription factor activity"/>
    <property type="evidence" value="ECO:0007669"/>
    <property type="project" value="InterPro"/>
</dbReference>
<feature type="coiled-coil region" evidence="5">
    <location>
        <begin position="347"/>
        <end position="381"/>
    </location>
</feature>
<evidence type="ECO:0000313" key="9">
    <source>
        <dbReference type="Proteomes" id="UP001302126"/>
    </source>
</evidence>
<dbReference type="InterPro" id="IPR046347">
    <property type="entry name" value="bZIP_sf"/>
</dbReference>
<feature type="compositionally biased region" description="Basic and acidic residues" evidence="6">
    <location>
        <begin position="1"/>
        <end position="11"/>
    </location>
</feature>
<dbReference type="InterPro" id="IPR051027">
    <property type="entry name" value="bZIP_transcription_factors"/>
</dbReference>
<protein>
    <recommendedName>
        <fullName evidence="7">BZIP domain-containing protein</fullName>
    </recommendedName>
</protein>
<evidence type="ECO:0000313" key="8">
    <source>
        <dbReference type="EMBL" id="KAK4192333.1"/>
    </source>
</evidence>
<accession>A0AAN6X1H1</accession>
<dbReference type="SMART" id="SM00338">
    <property type="entry name" value="BRLZ"/>
    <property type="match status" value="1"/>
</dbReference>
<evidence type="ECO:0000256" key="5">
    <source>
        <dbReference type="SAM" id="Coils"/>
    </source>
</evidence>
<reference evidence="8" key="2">
    <citation type="submission" date="2023-05" db="EMBL/GenBank/DDBJ databases">
        <authorList>
            <consortium name="Lawrence Berkeley National Laboratory"/>
            <person name="Steindorff A."/>
            <person name="Hensen N."/>
            <person name="Bonometti L."/>
            <person name="Westerberg I."/>
            <person name="Brannstrom I.O."/>
            <person name="Guillou S."/>
            <person name="Cros-Aarteil S."/>
            <person name="Calhoun S."/>
            <person name="Haridas S."/>
            <person name="Kuo A."/>
            <person name="Mondo S."/>
            <person name="Pangilinan J."/>
            <person name="Riley R."/>
            <person name="Labutti K."/>
            <person name="Andreopoulos B."/>
            <person name="Lipzen A."/>
            <person name="Chen C."/>
            <person name="Yanf M."/>
            <person name="Daum C."/>
            <person name="Ng V."/>
            <person name="Clum A."/>
            <person name="Ohm R."/>
            <person name="Martin F."/>
            <person name="Silar P."/>
            <person name="Natvig D."/>
            <person name="Lalanne C."/>
            <person name="Gautier V."/>
            <person name="Ament-Velasquez S.L."/>
            <person name="Kruys A."/>
            <person name="Hutchinson M.I."/>
            <person name="Powell A.J."/>
            <person name="Barry K."/>
            <person name="Miller A.N."/>
            <person name="Grigoriev I.V."/>
            <person name="Debuchy R."/>
            <person name="Gladieux P."/>
            <person name="Thoren M.H."/>
            <person name="Johannesson H."/>
        </authorList>
    </citation>
    <scope>NUCLEOTIDE SEQUENCE</scope>
    <source>
        <strain evidence="8">PSN309</strain>
    </source>
</reference>
<sequence>MDGQKNERPLEETEGNALNSAGGLGGEILSWGLATPPYYYHPQSSPYPLQTGSYTSSMPDSSIQYTQYQDISLGSVGTAETPAYCSSHLEPLDNRFQCDNLALFNLHHSTSSSLIHDGAWGRNDHRPFGPSSTLQLHEDTVVLPLRPWPITHTSGLAAAVADYGVGQPHQTSISSARTTLEETGRTEYPFQTNASEESPLPSFVGSGRPVAPYTRRQPRKPRHRDSVSKPTLPPPPLPPLNVYEESSSKPPSVLSKRSIHPDTEDSYPQRQRRRESVPALKRSQSSTSSTAPSSTLSGEVPRELALSMALPSSIDTALVSPTFASDDIRARNRVAANKCRAKNKVAIAELEDRDHEVILERNELKKEVSILQEQVYLLKQELFKHSDCDCAGIRAYLSSLAQQIVQRASESSSFVDGSPGSPLSQ</sequence>
<evidence type="ECO:0000256" key="6">
    <source>
        <dbReference type="SAM" id="MobiDB-lite"/>
    </source>
</evidence>
<evidence type="ECO:0000256" key="4">
    <source>
        <dbReference type="ARBA" id="ARBA00023242"/>
    </source>
</evidence>
<feature type="compositionally biased region" description="Low complexity" evidence="6">
    <location>
        <begin position="283"/>
        <end position="297"/>
    </location>
</feature>
<feature type="domain" description="BZIP" evidence="7">
    <location>
        <begin position="329"/>
        <end position="385"/>
    </location>
</feature>
<gene>
    <name evidence="8" type="ORF">QBC35DRAFT_447646</name>
</gene>
<evidence type="ECO:0000256" key="3">
    <source>
        <dbReference type="ARBA" id="ARBA00023163"/>
    </source>
</evidence>
<feature type="region of interest" description="Disordered" evidence="6">
    <location>
        <begin position="189"/>
        <end position="299"/>
    </location>
</feature>
<organism evidence="8 9">
    <name type="scientific">Podospora australis</name>
    <dbReference type="NCBI Taxonomy" id="1536484"/>
    <lineage>
        <taxon>Eukaryota</taxon>
        <taxon>Fungi</taxon>
        <taxon>Dikarya</taxon>
        <taxon>Ascomycota</taxon>
        <taxon>Pezizomycotina</taxon>
        <taxon>Sordariomycetes</taxon>
        <taxon>Sordariomycetidae</taxon>
        <taxon>Sordariales</taxon>
        <taxon>Podosporaceae</taxon>
        <taxon>Podospora</taxon>
    </lineage>
</organism>
<keyword evidence="9" id="KW-1185">Reference proteome</keyword>
<comment type="caution">
    <text evidence="8">The sequence shown here is derived from an EMBL/GenBank/DDBJ whole genome shotgun (WGS) entry which is preliminary data.</text>
</comment>
<evidence type="ECO:0000259" key="7">
    <source>
        <dbReference type="PROSITE" id="PS50217"/>
    </source>
</evidence>
<comment type="subcellular location">
    <subcellularLocation>
        <location evidence="1">Nucleus</location>
    </subcellularLocation>
</comment>
<evidence type="ECO:0000256" key="1">
    <source>
        <dbReference type="ARBA" id="ARBA00004123"/>
    </source>
</evidence>
<proteinExistence type="predicted"/>
<reference evidence="8" key="1">
    <citation type="journal article" date="2023" name="Mol. Phylogenet. Evol.">
        <title>Genome-scale phylogeny and comparative genomics of the fungal order Sordariales.</title>
        <authorList>
            <person name="Hensen N."/>
            <person name="Bonometti L."/>
            <person name="Westerberg I."/>
            <person name="Brannstrom I.O."/>
            <person name="Guillou S."/>
            <person name="Cros-Aarteil S."/>
            <person name="Calhoun S."/>
            <person name="Haridas S."/>
            <person name="Kuo A."/>
            <person name="Mondo S."/>
            <person name="Pangilinan J."/>
            <person name="Riley R."/>
            <person name="LaButti K."/>
            <person name="Andreopoulos B."/>
            <person name="Lipzen A."/>
            <person name="Chen C."/>
            <person name="Yan M."/>
            <person name="Daum C."/>
            <person name="Ng V."/>
            <person name="Clum A."/>
            <person name="Steindorff A."/>
            <person name="Ohm R.A."/>
            <person name="Martin F."/>
            <person name="Silar P."/>
            <person name="Natvig D.O."/>
            <person name="Lalanne C."/>
            <person name="Gautier V."/>
            <person name="Ament-Velasquez S.L."/>
            <person name="Kruys A."/>
            <person name="Hutchinson M.I."/>
            <person name="Powell A.J."/>
            <person name="Barry K."/>
            <person name="Miller A.N."/>
            <person name="Grigoriev I.V."/>
            <person name="Debuchy R."/>
            <person name="Gladieux P."/>
            <person name="Hiltunen Thoren M."/>
            <person name="Johannesson H."/>
        </authorList>
    </citation>
    <scope>NUCLEOTIDE SEQUENCE</scope>
    <source>
        <strain evidence="8">PSN309</strain>
    </source>
</reference>
<keyword evidence="3" id="KW-0804">Transcription</keyword>
<keyword evidence="5" id="KW-0175">Coiled coil</keyword>
<dbReference type="EMBL" id="MU864355">
    <property type="protein sequence ID" value="KAK4192333.1"/>
    <property type="molecule type" value="Genomic_DNA"/>
</dbReference>
<dbReference type="AlphaFoldDB" id="A0AAN6X1H1"/>
<keyword evidence="4" id="KW-0539">Nucleus</keyword>
<dbReference type="InterPro" id="IPR004827">
    <property type="entry name" value="bZIP"/>
</dbReference>
<dbReference type="GO" id="GO:0005634">
    <property type="term" value="C:nucleus"/>
    <property type="evidence" value="ECO:0007669"/>
    <property type="project" value="UniProtKB-SubCell"/>
</dbReference>
<dbReference type="SUPFAM" id="SSF57959">
    <property type="entry name" value="Leucine zipper domain"/>
    <property type="match status" value="1"/>
</dbReference>
<dbReference type="PROSITE" id="PS00036">
    <property type="entry name" value="BZIP_BASIC"/>
    <property type="match status" value="1"/>
</dbReference>
<dbReference type="Proteomes" id="UP001302126">
    <property type="component" value="Unassembled WGS sequence"/>
</dbReference>
<evidence type="ECO:0000256" key="2">
    <source>
        <dbReference type="ARBA" id="ARBA00023015"/>
    </source>
</evidence>